<feature type="compositionally biased region" description="Polar residues" evidence="1">
    <location>
        <begin position="181"/>
        <end position="201"/>
    </location>
</feature>
<evidence type="ECO:0000256" key="1">
    <source>
        <dbReference type="SAM" id="MobiDB-lite"/>
    </source>
</evidence>
<accession>A0A9W5TEP8</accession>
<comment type="caution">
    <text evidence="2">The sequence shown here is derived from an EMBL/GenBank/DDBJ whole genome shotgun (WGS) entry which is preliminary data.</text>
</comment>
<gene>
    <name evidence="2" type="ORF">BaOVIS_030860</name>
</gene>
<protein>
    <submittedName>
        <fullName evidence="2">Uncharacterized protein</fullName>
    </submittedName>
</protein>
<evidence type="ECO:0000313" key="3">
    <source>
        <dbReference type="Proteomes" id="UP001057455"/>
    </source>
</evidence>
<feature type="region of interest" description="Disordered" evidence="1">
    <location>
        <begin position="180"/>
        <end position="206"/>
    </location>
</feature>
<keyword evidence="3" id="KW-1185">Reference proteome</keyword>
<dbReference type="Proteomes" id="UP001057455">
    <property type="component" value="Unassembled WGS sequence"/>
</dbReference>
<sequence length="351" mass="39524">MASLHVCIRRSLESEYIDLMSQSTPHSIRHKVLHTPQSEDCDSSVEPEFSSSRDDVNDLNYIYRKNILYEPVNTDTLEEGLFKNDRDCALTNYRSLGNLSKTELKRIGTQQYKYNPIEILGADLVVSFLDSIAMVEKASDGDESEQDDDIHFPQLGETNMRKQTSSLSYKALSSADAENLGSKSKGLTSSFKRHLSNSTSEKTGEDKSHFTAKYTLSLINKAIGKGRKIVNDEQTDGEEITVNGEEQEETVASPTANSIENLNELRNGSTVKTNGSNDNAFANLDVDNSNEHLGPMMWCRPIAHGYRNLRDSVRHRNTSDTTGDHMGRISQQFKMFWMNIFNICRNVKNTD</sequence>
<organism evidence="2 3">
    <name type="scientific">Babesia ovis</name>
    <dbReference type="NCBI Taxonomy" id="5869"/>
    <lineage>
        <taxon>Eukaryota</taxon>
        <taxon>Sar</taxon>
        <taxon>Alveolata</taxon>
        <taxon>Apicomplexa</taxon>
        <taxon>Aconoidasida</taxon>
        <taxon>Piroplasmida</taxon>
        <taxon>Babesiidae</taxon>
        <taxon>Babesia</taxon>
    </lineage>
</organism>
<dbReference type="AlphaFoldDB" id="A0A9W5TEP8"/>
<evidence type="ECO:0000313" key="2">
    <source>
        <dbReference type="EMBL" id="GFE55682.1"/>
    </source>
</evidence>
<feature type="region of interest" description="Disordered" evidence="1">
    <location>
        <begin position="138"/>
        <end position="163"/>
    </location>
</feature>
<dbReference type="EMBL" id="BLIY01000024">
    <property type="protein sequence ID" value="GFE55682.1"/>
    <property type="molecule type" value="Genomic_DNA"/>
</dbReference>
<name>A0A9W5TEP8_BABOV</name>
<reference evidence="2" key="1">
    <citation type="submission" date="2019-12" db="EMBL/GenBank/DDBJ databases">
        <title>Genome sequence of Babesia ovis.</title>
        <authorList>
            <person name="Yamagishi J."/>
            <person name="Sevinc F."/>
            <person name="Xuan X."/>
        </authorList>
    </citation>
    <scope>NUCLEOTIDE SEQUENCE</scope>
    <source>
        <strain evidence="2">Selcuk</strain>
    </source>
</reference>
<proteinExistence type="predicted"/>